<dbReference type="EMBL" id="MFUR01000009">
    <property type="protein sequence ID" value="OGI86860.1"/>
    <property type="molecule type" value="Genomic_DNA"/>
</dbReference>
<name>A0A1F6WYB2_9BACT</name>
<dbReference type="SUPFAM" id="SSF52540">
    <property type="entry name" value="P-loop containing nucleoside triphosphate hydrolases"/>
    <property type="match status" value="1"/>
</dbReference>
<evidence type="ECO:0000313" key="2">
    <source>
        <dbReference type="Proteomes" id="UP000177001"/>
    </source>
</evidence>
<comment type="caution">
    <text evidence="1">The sequence shown here is derived from an EMBL/GenBank/DDBJ whole genome shotgun (WGS) entry which is preliminary data.</text>
</comment>
<evidence type="ECO:0008006" key="3">
    <source>
        <dbReference type="Google" id="ProtNLM"/>
    </source>
</evidence>
<dbReference type="AlphaFoldDB" id="A0A1F6WYB2"/>
<dbReference type="Proteomes" id="UP000177001">
    <property type="component" value="Unassembled WGS sequence"/>
</dbReference>
<evidence type="ECO:0000313" key="1">
    <source>
        <dbReference type="EMBL" id="OGI86860.1"/>
    </source>
</evidence>
<reference evidence="1 2" key="1">
    <citation type="journal article" date="2016" name="Nat. Commun.">
        <title>Thousands of microbial genomes shed light on interconnected biogeochemical processes in an aquifer system.</title>
        <authorList>
            <person name="Anantharaman K."/>
            <person name="Brown C.T."/>
            <person name="Hug L.A."/>
            <person name="Sharon I."/>
            <person name="Castelle C.J."/>
            <person name="Probst A.J."/>
            <person name="Thomas B.C."/>
            <person name="Singh A."/>
            <person name="Wilkins M.J."/>
            <person name="Karaoz U."/>
            <person name="Brodie E.L."/>
            <person name="Williams K.H."/>
            <person name="Hubbard S.S."/>
            <person name="Banfield J.F."/>
        </authorList>
    </citation>
    <scope>NUCLEOTIDE SEQUENCE [LARGE SCALE GENOMIC DNA]</scope>
</reference>
<dbReference type="Gene3D" id="3.40.50.300">
    <property type="entry name" value="P-loop containing nucleotide triphosphate hydrolases"/>
    <property type="match status" value="1"/>
</dbReference>
<accession>A0A1F6WYB2</accession>
<sequence>MKKFYITGISGVGKSSVSEILNQKGIFSIDIDSVKNLCYWINKHTKEKSYWHPGKSSEWLESHQYICDKDKLIALMNTDKDIVVVVGLADNQSDFLNLFDKVFLFHCKEEIFLKRLDERNNNDFGKHSSEKEMILAWYKDFEKALLDWGVISINTDRPILDVVREVISKFKNFS</sequence>
<protein>
    <recommendedName>
        <fullName evidence="3">Shikimate kinase</fullName>
    </recommendedName>
</protein>
<dbReference type="Pfam" id="PF13238">
    <property type="entry name" value="AAA_18"/>
    <property type="match status" value="1"/>
</dbReference>
<dbReference type="InterPro" id="IPR027417">
    <property type="entry name" value="P-loop_NTPase"/>
</dbReference>
<proteinExistence type="predicted"/>
<gene>
    <name evidence="1" type="ORF">A3A91_03240</name>
</gene>
<organism evidence="1 2">
    <name type="scientific">Candidatus Nomurabacteria bacterium RIFCSPLOWO2_01_FULL_36_16</name>
    <dbReference type="NCBI Taxonomy" id="1801767"/>
    <lineage>
        <taxon>Bacteria</taxon>
        <taxon>Candidatus Nomuraibacteriota</taxon>
    </lineage>
</organism>